<dbReference type="RefSeq" id="WP_190707006.1">
    <property type="nucleotide sequence ID" value="NZ_JAMPKX010000013.1"/>
</dbReference>
<feature type="domain" description="AAA+ ATPase" evidence="1">
    <location>
        <begin position="45"/>
        <end position="187"/>
    </location>
</feature>
<keyword evidence="3" id="KW-1185">Reference proteome</keyword>
<dbReference type="SMART" id="SM00382">
    <property type="entry name" value="AAA"/>
    <property type="match status" value="1"/>
</dbReference>
<dbReference type="PANTHER" id="PTHR35023:SF1">
    <property type="entry name" value="MG-PROTOPORPHYRIN IX CHELATASE"/>
    <property type="match status" value="1"/>
</dbReference>
<comment type="caution">
    <text evidence="2">The sequence shown here is derived from an EMBL/GenBank/DDBJ whole genome shotgun (WGS) entry which is preliminary data.</text>
</comment>
<dbReference type="Proteomes" id="UP001482513">
    <property type="component" value="Unassembled WGS sequence"/>
</dbReference>
<dbReference type="InterPro" id="IPR011704">
    <property type="entry name" value="ATPase_dyneun-rel_AAA"/>
</dbReference>
<evidence type="ECO:0000313" key="2">
    <source>
        <dbReference type="EMBL" id="MEP0949579.1"/>
    </source>
</evidence>
<dbReference type="Gene3D" id="1.10.8.80">
    <property type="entry name" value="Magnesium chelatase subunit I, C-Terminal domain"/>
    <property type="match status" value="1"/>
</dbReference>
<protein>
    <submittedName>
        <fullName evidence="2">AAA family ATPase</fullName>
    </submittedName>
</protein>
<dbReference type="Pfam" id="PF07728">
    <property type="entry name" value="AAA_5"/>
    <property type="match status" value="1"/>
</dbReference>
<reference evidence="2 3" key="1">
    <citation type="submission" date="2022-04" db="EMBL/GenBank/DDBJ databases">
        <title>Positive selection, recombination, and allopatry shape intraspecific diversity of widespread and dominant cyanobacteria.</title>
        <authorList>
            <person name="Wei J."/>
            <person name="Shu W."/>
            <person name="Hu C."/>
        </authorList>
    </citation>
    <scope>NUCLEOTIDE SEQUENCE [LARGE SCALE GENOMIC DNA]</scope>
    <source>
        <strain evidence="2 3">DQ-A4</strain>
    </source>
</reference>
<dbReference type="InterPro" id="IPR052989">
    <property type="entry name" value="Mg-chelatase_DI-like"/>
</dbReference>
<evidence type="ECO:0000259" key="1">
    <source>
        <dbReference type="SMART" id="SM00382"/>
    </source>
</evidence>
<dbReference type="InterPro" id="IPR003593">
    <property type="entry name" value="AAA+_ATPase"/>
</dbReference>
<dbReference type="Pfam" id="PF17863">
    <property type="entry name" value="AAA_lid_2"/>
    <property type="match status" value="1"/>
</dbReference>
<dbReference type="Gene3D" id="3.40.50.300">
    <property type="entry name" value="P-loop containing nucleotide triphosphate hydrolases"/>
    <property type="match status" value="2"/>
</dbReference>
<dbReference type="PANTHER" id="PTHR35023">
    <property type="entry name" value="CHELATASE-RELATED"/>
    <property type="match status" value="1"/>
</dbReference>
<dbReference type="CDD" id="cd00009">
    <property type="entry name" value="AAA"/>
    <property type="match status" value="1"/>
</dbReference>
<name>A0ABV0KAD0_9CYAN</name>
<dbReference type="InterPro" id="IPR041628">
    <property type="entry name" value="ChlI/MoxR_AAA_lid"/>
</dbReference>
<organism evidence="2 3">
    <name type="scientific">Leptolyngbya subtilissima DQ-A4</name>
    <dbReference type="NCBI Taxonomy" id="2933933"/>
    <lineage>
        <taxon>Bacteria</taxon>
        <taxon>Bacillati</taxon>
        <taxon>Cyanobacteriota</taxon>
        <taxon>Cyanophyceae</taxon>
        <taxon>Leptolyngbyales</taxon>
        <taxon>Leptolyngbyaceae</taxon>
        <taxon>Leptolyngbya group</taxon>
        <taxon>Leptolyngbya</taxon>
    </lineage>
</organism>
<gene>
    <name evidence="2" type="ORF">NC992_22060</name>
</gene>
<proteinExistence type="predicted"/>
<accession>A0ABV0KAD0</accession>
<dbReference type="SUPFAM" id="SSF52540">
    <property type="entry name" value="P-loop containing nucleoside triphosphate hydrolases"/>
    <property type="match status" value="1"/>
</dbReference>
<evidence type="ECO:0000313" key="3">
    <source>
        <dbReference type="Proteomes" id="UP001482513"/>
    </source>
</evidence>
<dbReference type="InterPro" id="IPR027417">
    <property type="entry name" value="P-loop_NTPase"/>
</dbReference>
<dbReference type="EMBL" id="JAMPKX010000013">
    <property type="protein sequence ID" value="MEP0949579.1"/>
    <property type="molecule type" value="Genomic_DNA"/>
</dbReference>
<sequence length="331" mass="36566">MGVDTSSPVNNSPAQDQLIPILPYSLIVGQKTLKLALELAYIAPRLGGVLLSGQRGTGKSTAVRAFAKMVYGDLPVTLPINATEDRVVGGLDVDKLMQSDAQWKDGLLVEAKDKLLYVDEINLLDDHIVNIILDVTSTGKLEVQRDGQSVRDDVSFTLVGTMNPEEGGLRPQLLDRFGLMVNVNTATTKEERLKILQNVLTFEDEWARQQADGASAFLAQAQEADEQRRNALTQARKHFYDVEVTPALETCVALAEAFEVEGNRGERVLAMAARAHAALAKRFEVTIDDLRIIAPLAFQHRRMGVDQNQEAMWTEKDELELRRVLGSDSDK</sequence>